<keyword evidence="1" id="KW-0472">Membrane</keyword>
<feature type="transmembrane region" description="Helical" evidence="1">
    <location>
        <begin position="392"/>
        <end position="415"/>
    </location>
</feature>
<dbReference type="eggNOG" id="ENOG502SPCU">
    <property type="taxonomic scope" value="Eukaryota"/>
</dbReference>
<organism evidence="2 3">
    <name type="scientific">Cochliobolus heterostrophus (strain C5 / ATCC 48332 / race O)</name>
    <name type="common">Southern corn leaf blight fungus</name>
    <name type="synonym">Bipolaris maydis</name>
    <dbReference type="NCBI Taxonomy" id="701091"/>
    <lineage>
        <taxon>Eukaryota</taxon>
        <taxon>Fungi</taxon>
        <taxon>Dikarya</taxon>
        <taxon>Ascomycota</taxon>
        <taxon>Pezizomycotina</taxon>
        <taxon>Dothideomycetes</taxon>
        <taxon>Pleosporomycetidae</taxon>
        <taxon>Pleosporales</taxon>
        <taxon>Pleosporineae</taxon>
        <taxon>Pleosporaceae</taxon>
        <taxon>Bipolaris</taxon>
    </lineage>
</organism>
<keyword evidence="3" id="KW-1185">Reference proteome</keyword>
<dbReference type="OMA" id="YEIANYM"/>
<proteinExistence type="predicted"/>
<dbReference type="EMBL" id="KB445569">
    <property type="protein sequence ID" value="EMD97522.1"/>
    <property type="molecule type" value="Genomic_DNA"/>
</dbReference>
<dbReference type="STRING" id="701091.M2VC21"/>
<name>M2VC21_COCH5</name>
<reference evidence="2 3" key="1">
    <citation type="journal article" date="2012" name="PLoS Pathog.">
        <title>Diverse lifestyles and strategies of plant pathogenesis encoded in the genomes of eighteen Dothideomycetes fungi.</title>
        <authorList>
            <person name="Ohm R.A."/>
            <person name="Feau N."/>
            <person name="Henrissat B."/>
            <person name="Schoch C.L."/>
            <person name="Horwitz B.A."/>
            <person name="Barry K.W."/>
            <person name="Condon B.J."/>
            <person name="Copeland A.C."/>
            <person name="Dhillon B."/>
            <person name="Glaser F."/>
            <person name="Hesse C.N."/>
            <person name="Kosti I."/>
            <person name="LaButti K."/>
            <person name="Lindquist E.A."/>
            <person name="Lucas S."/>
            <person name="Salamov A.A."/>
            <person name="Bradshaw R.E."/>
            <person name="Ciuffetti L."/>
            <person name="Hamelin R.C."/>
            <person name="Kema G.H.J."/>
            <person name="Lawrence C."/>
            <person name="Scott J.A."/>
            <person name="Spatafora J.W."/>
            <person name="Turgeon B.G."/>
            <person name="de Wit P.J.G.M."/>
            <person name="Zhong S."/>
            <person name="Goodwin S.B."/>
            <person name="Grigoriev I.V."/>
        </authorList>
    </citation>
    <scope>NUCLEOTIDE SEQUENCE [LARGE SCALE GENOMIC DNA]</scope>
    <source>
        <strain evidence="3">C5 / ATCC 48332 / race O</strain>
    </source>
</reference>
<dbReference type="Proteomes" id="UP000016936">
    <property type="component" value="Unassembled WGS sequence"/>
</dbReference>
<dbReference type="Gene3D" id="1.20.58.340">
    <property type="entry name" value="Magnesium transport protein CorA, transmembrane region"/>
    <property type="match status" value="1"/>
</dbReference>
<gene>
    <name evidence="2" type="ORF">COCHEDRAFT_1125159</name>
</gene>
<evidence type="ECO:0000313" key="2">
    <source>
        <dbReference type="EMBL" id="EMD97522.1"/>
    </source>
</evidence>
<dbReference type="HOGENOM" id="CLU_031640_1_0_1"/>
<keyword evidence="1" id="KW-0812">Transmembrane</keyword>
<keyword evidence="1" id="KW-1133">Transmembrane helix</keyword>
<sequence length="509" mass="58505">MFNLQRQKVLDECVWKPGEGHLRYIEARTFANTVDAPTSETFQEGDLSDLDVDDWLHQRGRFIRSTNSPKGKEEGNIRLLICERFGFQPLQFGLSKASLLAIEDKFGLPIEMLPLFKFNGGGHSYYFCRSTSHDQKPEQLVITIKVPQMYQVANYGLCLTHSFKTHVTFGFMFGWNMFSDKQWKEQMSIMERPRYLELHGPRISKLIRSAISDWRHPLLLPVILLEDYVYHADKYKGSDLSRRTTKMEKQLGVTVAGRNSGSLSPLDFGALNLNMAPEKRLRTITEINTLATDAAAFAGNLEWTKRYCQFLRDISKNIQGFTESTQGSKPRLENTIETLSILAISILEHTQAIKARLDIQFNVLYNMVAQMDSNLNATIAATTGLDSVAMKALAFVTTLFLPPTFIATLFSMSMFDWQAEIKAKSSDSNEETKVLSRHFWIYWVASVPLTVAVLLAWRIWWHWEKNRYQHKYPHIKLGSKLQDADSSFSNGLNKMMLRRRDKLEDIEIN</sequence>
<feature type="transmembrane region" description="Helical" evidence="1">
    <location>
        <begin position="440"/>
        <end position="461"/>
    </location>
</feature>
<accession>M2VC21</accession>
<evidence type="ECO:0000313" key="3">
    <source>
        <dbReference type="Proteomes" id="UP000016936"/>
    </source>
</evidence>
<reference evidence="3" key="2">
    <citation type="journal article" date="2013" name="PLoS Genet.">
        <title>Comparative genome structure, secondary metabolite, and effector coding capacity across Cochliobolus pathogens.</title>
        <authorList>
            <person name="Condon B.J."/>
            <person name="Leng Y."/>
            <person name="Wu D."/>
            <person name="Bushley K.E."/>
            <person name="Ohm R.A."/>
            <person name="Otillar R."/>
            <person name="Martin J."/>
            <person name="Schackwitz W."/>
            <person name="Grimwood J."/>
            <person name="MohdZainudin N."/>
            <person name="Xue C."/>
            <person name="Wang R."/>
            <person name="Manning V.A."/>
            <person name="Dhillon B."/>
            <person name="Tu Z.J."/>
            <person name="Steffenson B.J."/>
            <person name="Salamov A."/>
            <person name="Sun H."/>
            <person name="Lowry S."/>
            <person name="LaButti K."/>
            <person name="Han J."/>
            <person name="Copeland A."/>
            <person name="Lindquist E."/>
            <person name="Barry K."/>
            <person name="Schmutz J."/>
            <person name="Baker S.E."/>
            <person name="Ciuffetti L.M."/>
            <person name="Grigoriev I.V."/>
            <person name="Zhong S."/>
            <person name="Turgeon B.G."/>
        </authorList>
    </citation>
    <scope>NUCLEOTIDE SEQUENCE [LARGE SCALE GENOMIC DNA]</scope>
    <source>
        <strain evidence="3">C5 / ATCC 48332 / race O</strain>
    </source>
</reference>
<evidence type="ECO:0000256" key="1">
    <source>
        <dbReference type="SAM" id="Phobius"/>
    </source>
</evidence>
<dbReference type="OrthoDB" id="1046782at2759"/>
<dbReference type="AlphaFoldDB" id="M2VC21"/>
<protein>
    <submittedName>
        <fullName evidence="2">Uncharacterized protein</fullName>
    </submittedName>
</protein>